<evidence type="ECO:0000313" key="3">
    <source>
        <dbReference type="Proteomes" id="UP001430954"/>
    </source>
</evidence>
<comment type="caution">
    <text evidence="2">The sequence shown here is derived from an EMBL/GenBank/DDBJ whole genome shotgun (WGS) entry which is preliminary data.</text>
</comment>
<organism evidence="2 3">
    <name type="scientific">Novilysobacter selenitireducens</name>
    <dbReference type="NCBI Taxonomy" id="2872639"/>
    <lineage>
        <taxon>Bacteria</taxon>
        <taxon>Pseudomonadati</taxon>
        <taxon>Pseudomonadota</taxon>
        <taxon>Gammaproteobacteria</taxon>
        <taxon>Lysobacterales</taxon>
        <taxon>Lysobacteraceae</taxon>
        <taxon>Novilysobacter</taxon>
    </lineage>
</organism>
<feature type="transmembrane region" description="Helical" evidence="1">
    <location>
        <begin position="15"/>
        <end position="36"/>
    </location>
</feature>
<sequence length="136" mass="15479">MSLLAPAQAALLADALLALHVGIVAFVVLGEALFLVGGRLGWWWVRNLALRVTHLVLMVVIALQAWLGALCPLTVWEQALRRHAGQPAYRESFIEYWLSRVLYFDLPWWVFVAAYTAFAALVLMTWRWVPPRPRRA</sequence>
<feature type="transmembrane region" description="Helical" evidence="1">
    <location>
        <begin position="106"/>
        <end position="129"/>
    </location>
</feature>
<proteinExistence type="predicted"/>
<evidence type="ECO:0000313" key="2">
    <source>
        <dbReference type="EMBL" id="MBZ4039498.1"/>
    </source>
</evidence>
<gene>
    <name evidence="2" type="ORF">K6753_08110</name>
</gene>
<dbReference type="Pfam" id="PF10861">
    <property type="entry name" value="DUF2784"/>
    <property type="match status" value="1"/>
</dbReference>
<keyword evidence="1" id="KW-1133">Transmembrane helix</keyword>
<dbReference type="RefSeq" id="WP_223675953.1">
    <property type="nucleotide sequence ID" value="NZ_JAINZW010000003.1"/>
</dbReference>
<name>A0ABS7T6L8_9GAMM</name>
<accession>A0ABS7T6L8</accession>
<dbReference type="EMBL" id="JAINZW010000003">
    <property type="protein sequence ID" value="MBZ4039498.1"/>
    <property type="molecule type" value="Genomic_DNA"/>
</dbReference>
<protein>
    <submittedName>
        <fullName evidence="2">DUF2784 domain-containing protein</fullName>
    </submittedName>
</protein>
<keyword evidence="1" id="KW-0812">Transmembrane</keyword>
<evidence type="ECO:0000256" key="1">
    <source>
        <dbReference type="SAM" id="Phobius"/>
    </source>
</evidence>
<dbReference type="InterPro" id="IPR021218">
    <property type="entry name" value="DUF2784"/>
</dbReference>
<dbReference type="Proteomes" id="UP001430954">
    <property type="component" value="Unassembled WGS sequence"/>
</dbReference>
<feature type="transmembrane region" description="Helical" evidence="1">
    <location>
        <begin position="48"/>
        <end position="67"/>
    </location>
</feature>
<keyword evidence="3" id="KW-1185">Reference proteome</keyword>
<reference evidence="2 3" key="1">
    <citation type="submission" date="2021-09" db="EMBL/GenBank/DDBJ databases">
        <title>Lysobacter sp. 13A isolated from the river sediment.</title>
        <authorList>
            <person name="Liu H."/>
            <person name="Li S."/>
            <person name="Mao S."/>
        </authorList>
    </citation>
    <scope>NUCLEOTIDE SEQUENCE [LARGE SCALE GENOMIC DNA]</scope>
    <source>
        <strain evidence="2 3">13A</strain>
    </source>
</reference>
<keyword evidence="1" id="KW-0472">Membrane</keyword>